<dbReference type="InterPro" id="IPR001387">
    <property type="entry name" value="Cro/C1-type_HTH"/>
</dbReference>
<dbReference type="PROSITE" id="PS50943">
    <property type="entry name" value="HTH_CROC1"/>
    <property type="match status" value="1"/>
</dbReference>
<comment type="caution">
    <text evidence="2">The sequence shown here is derived from an EMBL/GenBank/DDBJ whole genome shotgun (WGS) entry which is preliminary data.</text>
</comment>
<name>A0A202FB53_9LACO</name>
<evidence type="ECO:0000313" key="2">
    <source>
        <dbReference type="EMBL" id="OVE97663.1"/>
    </source>
</evidence>
<protein>
    <recommendedName>
        <fullName evidence="1">HTH cro/C1-type domain-containing protein</fullName>
    </recommendedName>
</protein>
<proteinExistence type="predicted"/>
<accession>A0A202FB53</accession>
<dbReference type="Pfam" id="PF01381">
    <property type="entry name" value="HTH_3"/>
    <property type="match status" value="1"/>
</dbReference>
<dbReference type="RefSeq" id="WP_056955013.1">
    <property type="nucleotide sequence ID" value="NZ_LNUA01000058.1"/>
</dbReference>
<dbReference type="InterPro" id="IPR011990">
    <property type="entry name" value="TPR-like_helical_dom_sf"/>
</dbReference>
<dbReference type="Gene3D" id="1.25.40.10">
    <property type="entry name" value="Tetratricopeptide repeat domain"/>
    <property type="match status" value="1"/>
</dbReference>
<organism evidence="2 3">
    <name type="scientific">Companilactobacillus bobalius</name>
    <dbReference type="NCBI Taxonomy" id="2801451"/>
    <lineage>
        <taxon>Bacteria</taxon>
        <taxon>Bacillati</taxon>
        <taxon>Bacillota</taxon>
        <taxon>Bacilli</taxon>
        <taxon>Lactobacillales</taxon>
        <taxon>Lactobacillaceae</taxon>
        <taxon>Companilactobacillus</taxon>
    </lineage>
</organism>
<dbReference type="SUPFAM" id="SSF48452">
    <property type="entry name" value="TPR-like"/>
    <property type="match status" value="1"/>
</dbReference>
<dbReference type="EMBL" id="MYFM01000004">
    <property type="protein sequence ID" value="OVE97663.1"/>
    <property type="molecule type" value="Genomic_DNA"/>
</dbReference>
<reference evidence="2 3" key="1">
    <citation type="submission" date="2017-03" db="EMBL/GenBank/DDBJ databases">
        <title>Genome sequence of Lactobacillus bobalius KACC 16343.</title>
        <authorList>
            <person name="Chun J."/>
        </authorList>
    </citation>
    <scope>NUCLEOTIDE SEQUENCE [LARGE SCALE GENOMIC DNA]</scope>
    <source>
        <strain evidence="2 3">KACC 16343</strain>
    </source>
</reference>
<evidence type="ECO:0000313" key="3">
    <source>
        <dbReference type="Proteomes" id="UP000196232"/>
    </source>
</evidence>
<dbReference type="GO" id="GO:0003677">
    <property type="term" value="F:DNA binding"/>
    <property type="evidence" value="ECO:0007669"/>
    <property type="project" value="InterPro"/>
</dbReference>
<sequence length="298" mass="34657">MDINIFIERRKSLKISQVKLCKGICTQSTLSKFENNGRIPSLTILSKLCERLGLSVDDLYKNSIASTTHMKSILDKAESELMMEDYSNVSESLSGINADEIHNNALKMQYYYQRGLFNALTNDKLEDAFYCFARILEDLDERHQTIYTHLAYVGLGIFYSKMGLIKEASFFFEKVWNYIDVHKDETFQKNGINIYLRILTIVFYTAEFYIKVNDYEKSNELISRGIRLCSEQHITYYLPRLKFLSAVIAINEKKPHTEIEGLLSESLAFAKINHNEVVEARIKALREKYNKEVDLKNE</sequence>
<dbReference type="CDD" id="cd00093">
    <property type="entry name" value="HTH_XRE"/>
    <property type="match status" value="1"/>
</dbReference>
<dbReference type="AlphaFoldDB" id="A0A202FB53"/>
<dbReference type="SUPFAM" id="SSF47413">
    <property type="entry name" value="lambda repressor-like DNA-binding domains"/>
    <property type="match status" value="1"/>
</dbReference>
<dbReference type="Proteomes" id="UP000196232">
    <property type="component" value="Unassembled WGS sequence"/>
</dbReference>
<gene>
    <name evidence="2" type="ORF">LKACC16343_01545</name>
</gene>
<dbReference type="SMART" id="SM00530">
    <property type="entry name" value="HTH_XRE"/>
    <property type="match status" value="1"/>
</dbReference>
<evidence type="ECO:0000259" key="1">
    <source>
        <dbReference type="PROSITE" id="PS50943"/>
    </source>
</evidence>
<dbReference type="InterPro" id="IPR010982">
    <property type="entry name" value="Lambda_DNA-bd_dom_sf"/>
</dbReference>
<feature type="domain" description="HTH cro/C1-type" evidence="1">
    <location>
        <begin position="6"/>
        <end position="59"/>
    </location>
</feature>